<dbReference type="Proteomes" id="UP001524502">
    <property type="component" value="Unassembled WGS sequence"/>
</dbReference>
<dbReference type="NCBIfam" id="TIGR00254">
    <property type="entry name" value="GGDEF"/>
    <property type="match status" value="1"/>
</dbReference>
<comment type="caution">
    <text evidence="3">The sequence shown here is derived from an EMBL/GenBank/DDBJ whole genome shotgun (WGS) entry which is preliminary data.</text>
</comment>
<keyword evidence="1" id="KW-1133">Transmembrane helix</keyword>
<feature type="transmembrane region" description="Helical" evidence="1">
    <location>
        <begin position="37"/>
        <end position="58"/>
    </location>
</feature>
<dbReference type="SUPFAM" id="SSF55073">
    <property type="entry name" value="Nucleotide cyclase"/>
    <property type="match status" value="1"/>
</dbReference>
<accession>A0ABT1RKZ7</accession>
<name>A0ABT1RKZ7_9FIRM</name>
<feature type="domain" description="GGDEF" evidence="2">
    <location>
        <begin position="249"/>
        <end position="372"/>
    </location>
</feature>
<dbReference type="SMART" id="SM00267">
    <property type="entry name" value="GGDEF"/>
    <property type="match status" value="1"/>
</dbReference>
<dbReference type="InterPro" id="IPR043128">
    <property type="entry name" value="Rev_trsase/Diguanyl_cyclase"/>
</dbReference>
<feature type="transmembrane region" description="Helical" evidence="1">
    <location>
        <begin position="188"/>
        <end position="210"/>
    </location>
</feature>
<dbReference type="PROSITE" id="PS50887">
    <property type="entry name" value="GGDEF"/>
    <property type="match status" value="1"/>
</dbReference>
<protein>
    <submittedName>
        <fullName evidence="3">GGDEF domain-containing protein</fullName>
    </submittedName>
</protein>
<feature type="transmembrane region" description="Helical" evidence="1">
    <location>
        <begin position="64"/>
        <end position="86"/>
    </location>
</feature>
<gene>
    <name evidence="3" type="ORF">NE619_03770</name>
</gene>
<reference evidence="3 4" key="1">
    <citation type="submission" date="2022-06" db="EMBL/GenBank/DDBJ databases">
        <title>Isolation of gut microbiota from human fecal samples.</title>
        <authorList>
            <person name="Pamer E.G."/>
            <person name="Barat B."/>
            <person name="Waligurski E."/>
            <person name="Medina S."/>
            <person name="Paddock L."/>
            <person name="Mostad J."/>
        </authorList>
    </citation>
    <scope>NUCLEOTIDE SEQUENCE [LARGE SCALE GENOMIC DNA]</scope>
    <source>
        <strain evidence="3 4">SL.3.17</strain>
    </source>
</reference>
<keyword evidence="1" id="KW-0812">Transmembrane</keyword>
<feature type="transmembrane region" description="Helical" evidence="1">
    <location>
        <begin position="124"/>
        <end position="142"/>
    </location>
</feature>
<keyword evidence="1" id="KW-0472">Membrane</keyword>
<dbReference type="PANTHER" id="PTHR45138:SF6">
    <property type="entry name" value="DIGUANYLATE CYCLASE DGCN"/>
    <property type="match status" value="1"/>
</dbReference>
<evidence type="ECO:0000313" key="3">
    <source>
        <dbReference type="EMBL" id="MCQ4635835.1"/>
    </source>
</evidence>
<feature type="transmembrane region" description="Helical" evidence="1">
    <location>
        <begin position="93"/>
        <end position="118"/>
    </location>
</feature>
<evidence type="ECO:0000259" key="2">
    <source>
        <dbReference type="PROSITE" id="PS50887"/>
    </source>
</evidence>
<dbReference type="EMBL" id="JANFXK010000003">
    <property type="protein sequence ID" value="MCQ4635835.1"/>
    <property type="molecule type" value="Genomic_DNA"/>
</dbReference>
<sequence length="372" mass="42406">MRITNMNVTFNFIIVLEIVIVNLAAANICLHKKYGTACVFFSQALYSAVDTAVSLYLIHRLGDFGNGSSLVILLSLLLLSPVVFLYKEDFSVFLTALSASWACTMLIFSLASCIAALTPGRFPIMLFAIQTLLLAGFLYGLARFIKCGFLYFLTNASPKINDWFHWVSIIWLILIVVLNLAFSYRWLLVAVFILLGINLAFSYVFLFRLVKNCMDITYLQNCSYLDEMTGLCNRSRMFLDAAQMIEEKIPFYLFYMDLDDFKSVNDSYGHLAGDKYLCIIADGVKEIIGSQGKLYRMSGDEFIGVYTGEDVMHCLKQLREYPWDQQLGDMEFLGFSLGYAQYPEDSNELDTLIHIADSRMYRQKRQDRKSGP</sequence>
<dbReference type="Pfam" id="PF00990">
    <property type="entry name" value="GGDEF"/>
    <property type="match status" value="1"/>
</dbReference>
<organism evidence="3 4">
    <name type="scientific">Anaerovorax odorimutans</name>
    <dbReference type="NCBI Taxonomy" id="109327"/>
    <lineage>
        <taxon>Bacteria</taxon>
        <taxon>Bacillati</taxon>
        <taxon>Bacillota</taxon>
        <taxon>Clostridia</taxon>
        <taxon>Peptostreptococcales</taxon>
        <taxon>Anaerovoracaceae</taxon>
        <taxon>Anaerovorax</taxon>
    </lineage>
</organism>
<dbReference type="InterPro" id="IPR050469">
    <property type="entry name" value="Diguanylate_Cyclase"/>
</dbReference>
<evidence type="ECO:0000313" key="4">
    <source>
        <dbReference type="Proteomes" id="UP001524502"/>
    </source>
</evidence>
<feature type="transmembrane region" description="Helical" evidence="1">
    <location>
        <begin position="163"/>
        <end position="182"/>
    </location>
</feature>
<dbReference type="PANTHER" id="PTHR45138">
    <property type="entry name" value="REGULATORY COMPONENTS OF SENSORY TRANSDUCTION SYSTEM"/>
    <property type="match status" value="1"/>
</dbReference>
<dbReference type="InterPro" id="IPR000160">
    <property type="entry name" value="GGDEF_dom"/>
</dbReference>
<dbReference type="InterPro" id="IPR029787">
    <property type="entry name" value="Nucleotide_cyclase"/>
</dbReference>
<dbReference type="CDD" id="cd01949">
    <property type="entry name" value="GGDEF"/>
    <property type="match status" value="1"/>
</dbReference>
<proteinExistence type="predicted"/>
<evidence type="ECO:0000256" key="1">
    <source>
        <dbReference type="SAM" id="Phobius"/>
    </source>
</evidence>
<feature type="transmembrane region" description="Helical" evidence="1">
    <location>
        <begin position="12"/>
        <end position="30"/>
    </location>
</feature>
<dbReference type="Gene3D" id="3.30.70.270">
    <property type="match status" value="1"/>
</dbReference>
<keyword evidence="4" id="KW-1185">Reference proteome</keyword>